<dbReference type="AlphaFoldDB" id="A0A814KYF6"/>
<accession>A0A814KYF6</accession>
<dbReference type="Proteomes" id="UP000663879">
    <property type="component" value="Unassembled WGS sequence"/>
</dbReference>
<reference evidence="2" key="1">
    <citation type="submission" date="2021-02" db="EMBL/GenBank/DDBJ databases">
        <authorList>
            <person name="Nowell W R."/>
        </authorList>
    </citation>
    <scope>NUCLEOTIDE SEQUENCE</scope>
    <source>
        <strain evidence="2">Ploen Becks lab</strain>
    </source>
</reference>
<comment type="caution">
    <text evidence="2">The sequence shown here is derived from an EMBL/GenBank/DDBJ whole genome shotgun (WGS) entry which is preliminary data.</text>
</comment>
<evidence type="ECO:0000313" key="3">
    <source>
        <dbReference type="Proteomes" id="UP000663879"/>
    </source>
</evidence>
<evidence type="ECO:0000313" key="2">
    <source>
        <dbReference type="EMBL" id="CAF1057020.1"/>
    </source>
</evidence>
<organism evidence="2 3">
    <name type="scientific">Brachionus calyciflorus</name>
    <dbReference type="NCBI Taxonomy" id="104777"/>
    <lineage>
        <taxon>Eukaryota</taxon>
        <taxon>Metazoa</taxon>
        <taxon>Spiralia</taxon>
        <taxon>Gnathifera</taxon>
        <taxon>Rotifera</taxon>
        <taxon>Eurotatoria</taxon>
        <taxon>Monogononta</taxon>
        <taxon>Pseudotrocha</taxon>
        <taxon>Ploima</taxon>
        <taxon>Brachionidae</taxon>
        <taxon>Brachionus</taxon>
    </lineage>
</organism>
<feature type="domain" description="Helix-turn-helix" evidence="1">
    <location>
        <begin position="188"/>
        <end position="237"/>
    </location>
</feature>
<dbReference type="EMBL" id="CAJNOC010005613">
    <property type="protein sequence ID" value="CAF1057020.1"/>
    <property type="molecule type" value="Genomic_DNA"/>
</dbReference>
<proteinExistence type="predicted"/>
<dbReference type="PANTHER" id="PTHR21301">
    <property type="entry name" value="REVERSE TRANSCRIPTASE"/>
    <property type="match status" value="1"/>
</dbReference>
<keyword evidence="3" id="KW-1185">Reference proteome</keyword>
<dbReference type="InterPro" id="IPR058912">
    <property type="entry name" value="HTH_animal"/>
</dbReference>
<protein>
    <recommendedName>
        <fullName evidence="1">Helix-turn-helix domain-containing protein</fullName>
    </recommendedName>
</protein>
<name>A0A814KYF6_9BILA</name>
<dbReference type="Pfam" id="PF26215">
    <property type="entry name" value="HTH_animal"/>
    <property type="match status" value="1"/>
</dbReference>
<feature type="non-terminal residue" evidence="2">
    <location>
        <position position="258"/>
    </location>
</feature>
<dbReference type="OrthoDB" id="6782675at2759"/>
<gene>
    <name evidence="2" type="ORF">OXX778_LOCUS19100</name>
</gene>
<sequence length="258" mass="30358">MSSYLKDSQHLMQESSSLKLEQNIKIHVGDFENLYLNITHNEAILIITELYSELDITNKHFNIIAFNKILKLALNNNFFKFKKKFFKQIIGIAMGSKCGPAVANLVVYYFERTWLKIQKPLFYKRYLDDVMAIDNKDISSILSAFGNLKLNLCSGVKQNFLDLIIEFDKITNSLFFSMYIKPTNSRSFLNYESNHPNFILKNIPKSQFIRIRRICSRMSDYFYFTRRLIFQLIQLGYDFKKLNKLSLSISKLDRADLI</sequence>
<evidence type="ECO:0000259" key="1">
    <source>
        <dbReference type="Pfam" id="PF26215"/>
    </source>
</evidence>
<dbReference type="PANTHER" id="PTHR21301:SF10">
    <property type="entry name" value="REVERSE TRANSCRIPTASE DOMAIN-CONTAINING PROTEIN"/>
    <property type="match status" value="1"/>
</dbReference>